<feature type="compositionally biased region" description="Pro residues" evidence="1">
    <location>
        <begin position="81"/>
        <end position="96"/>
    </location>
</feature>
<evidence type="ECO:0000256" key="1">
    <source>
        <dbReference type="SAM" id="MobiDB-lite"/>
    </source>
</evidence>
<evidence type="ECO:0000313" key="3">
    <source>
        <dbReference type="Proteomes" id="UP001218188"/>
    </source>
</evidence>
<evidence type="ECO:0000313" key="2">
    <source>
        <dbReference type="EMBL" id="KAJ7033528.1"/>
    </source>
</evidence>
<dbReference type="EMBL" id="JARJCM010000064">
    <property type="protein sequence ID" value="KAJ7033528.1"/>
    <property type="molecule type" value="Genomic_DNA"/>
</dbReference>
<feature type="region of interest" description="Disordered" evidence="1">
    <location>
        <begin position="36"/>
        <end position="96"/>
    </location>
</feature>
<keyword evidence="3" id="KW-1185">Reference proteome</keyword>
<comment type="caution">
    <text evidence="2">The sequence shown here is derived from an EMBL/GenBank/DDBJ whole genome shotgun (WGS) entry which is preliminary data.</text>
</comment>
<dbReference type="AlphaFoldDB" id="A0AAD6SW50"/>
<name>A0AAD6SW50_9AGAR</name>
<feature type="compositionally biased region" description="Pro residues" evidence="1">
    <location>
        <begin position="58"/>
        <end position="74"/>
    </location>
</feature>
<organism evidence="2 3">
    <name type="scientific">Mycena alexandri</name>
    <dbReference type="NCBI Taxonomy" id="1745969"/>
    <lineage>
        <taxon>Eukaryota</taxon>
        <taxon>Fungi</taxon>
        <taxon>Dikarya</taxon>
        <taxon>Basidiomycota</taxon>
        <taxon>Agaricomycotina</taxon>
        <taxon>Agaricomycetes</taxon>
        <taxon>Agaricomycetidae</taxon>
        <taxon>Agaricales</taxon>
        <taxon>Marasmiineae</taxon>
        <taxon>Mycenaceae</taxon>
        <taxon>Mycena</taxon>
    </lineage>
</organism>
<accession>A0AAD6SW50</accession>
<dbReference type="Proteomes" id="UP001218188">
    <property type="component" value="Unassembled WGS sequence"/>
</dbReference>
<proteinExistence type="predicted"/>
<feature type="region of interest" description="Disordered" evidence="1">
    <location>
        <begin position="1"/>
        <end position="24"/>
    </location>
</feature>
<feature type="compositionally biased region" description="Low complexity" evidence="1">
    <location>
        <begin position="38"/>
        <end position="47"/>
    </location>
</feature>
<sequence>MADSPSVMADSPMNYTPPGSPSAAWPIAQLLLPLAQHSELPPSQDLLSPPPEDQDVVLPPPPEGQDVVLPPPPEGQDVVLPPSPPPPPEDPLPPPSLELEDLIALPPVVMLQKGVVPARRHKKGEAKDAPGKESWVHGTKLLFFERRKAEYLAAAGEFYTKMARLYVLKYGYNLRDNEDLAVDVDDPPDEAANVVVNKKAAPGDNYAAFHKTLRTRIGNWYRRKYGGLLKSDKAAFAELFTGILDGAPRKPQRGQLLHCYSRHFFESRVKERFEERFKALKRRCTWTGEKPPTAIAIQNAVTKEVWEEETLGFREEVKLLWEHEYQRALKGWEASLADSPTRTPAELAASLENAAYYLQPFVDAVAQRFGMNTSLLLCGPIGKMGGVVGMQSVHAGTTRGLASVKWPQWDKARFKEVETRMVEFCKGLLEL</sequence>
<gene>
    <name evidence="2" type="ORF">C8F04DRAFT_1183975</name>
</gene>
<protein>
    <submittedName>
        <fullName evidence="2">Uncharacterized protein</fullName>
    </submittedName>
</protein>
<reference evidence="2" key="1">
    <citation type="submission" date="2023-03" db="EMBL/GenBank/DDBJ databases">
        <title>Massive genome expansion in bonnet fungi (Mycena s.s.) driven by repeated elements and novel gene families across ecological guilds.</title>
        <authorList>
            <consortium name="Lawrence Berkeley National Laboratory"/>
            <person name="Harder C.B."/>
            <person name="Miyauchi S."/>
            <person name="Viragh M."/>
            <person name="Kuo A."/>
            <person name="Thoen E."/>
            <person name="Andreopoulos B."/>
            <person name="Lu D."/>
            <person name="Skrede I."/>
            <person name="Drula E."/>
            <person name="Henrissat B."/>
            <person name="Morin E."/>
            <person name="Kohler A."/>
            <person name="Barry K."/>
            <person name="LaButti K."/>
            <person name="Morin E."/>
            <person name="Salamov A."/>
            <person name="Lipzen A."/>
            <person name="Mereny Z."/>
            <person name="Hegedus B."/>
            <person name="Baldrian P."/>
            <person name="Stursova M."/>
            <person name="Weitz H."/>
            <person name="Taylor A."/>
            <person name="Grigoriev I.V."/>
            <person name="Nagy L.G."/>
            <person name="Martin F."/>
            <person name="Kauserud H."/>
        </authorList>
    </citation>
    <scope>NUCLEOTIDE SEQUENCE</scope>
    <source>
        <strain evidence="2">CBHHK200</strain>
    </source>
</reference>